<proteinExistence type="inferred from homology"/>
<evidence type="ECO:0000256" key="3">
    <source>
        <dbReference type="ARBA" id="ARBA00022475"/>
    </source>
</evidence>
<comment type="caution">
    <text evidence="11">The sequence shown here is derived from an EMBL/GenBank/DDBJ whole genome shotgun (WGS) entry which is preliminary data.</text>
</comment>
<dbReference type="Pfam" id="PF21088">
    <property type="entry name" value="MS_channel_1st"/>
    <property type="match status" value="1"/>
</dbReference>
<accession>A0A2S7IIH0</accession>
<comment type="similarity">
    <text evidence="2">Belongs to the MscS (TC 1.A.23) family.</text>
</comment>
<dbReference type="Proteomes" id="UP000239590">
    <property type="component" value="Unassembled WGS sequence"/>
</dbReference>
<dbReference type="PANTHER" id="PTHR30347">
    <property type="entry name" value="POTASSIUM CHANNEL RELATED"/>
    <property type="match status" value="1"/>
</dbReference>
<feature type="transmembrane region" description="Helical" evidence="7">
    <location>
        <begin position="358"/>
        <end position="375"/>
    </location>
</feature>
<dbReference type="GO" id="GO:0005886">
    <property type="term" value="C:plasma membrane"/>
    <property type="evidence" value="ECO:0007669"/>
    <property type="project" value="UniProtKB-SubCell"/>
</dbReference>
<reference evidence="12" key="1">
    <citation type="submission" date="2018-02" db="EMBL/GenBank/DDBJ databases">
        <title>Genome sequencing of Solimonas sp. HR-BB.</title>
        <authorList>
            <person name="Lee Y."/>
            <person name="Jeon C.O."/>
        </authorList>
    </citation>
    <scope>NUCLEOTIDE SEQUENCE [LARGE SCALE GENOMIC DNA]</scope>
    <source>
        <strain evidence="12">HR-U</strain>
    </source>
</reference>
<feature type="transmembrane region" description="Helical" evidence="7">
    <location>
        <begin position="328"/>
        <end position="346"/>
    </location>
</feature>
<feature type="domain" description="Mechanosensitive ion channel MscS" evidence="8">
    <location>
        <begin position="625"/>
        <end position="691"/>
    </location>
</feature>
<feature type="transmembrane region" description="Helical" evidence="7">
    <location>
        <begin position="412"/>
        <end position="433"/>
    </location>
</feature>
<evidence type="ECO:0000256" key="7">
    <source>
        <dbReference type="SAM" id="Phobius"/>
    </source>
</evidence>
<dbReference type="EMBL" id="PTRA01000004">
    <property type="protein sequence ID" value="PQA55733.1"/>
    <property type="molecule type" value="Genomic_DNA"/>
</dbReference>
<dbReference type="InterPro" id="IPR023408">
    <property type="entry name" value="MscS_beta-dom_sf"/>
</dbReference>
<feature type="transmembrane region" description="Helical" evidence="7">
    <location>
        <begin position="583"/>
        <end position="604"/>
    </location>
</feature>
<feature type="domain" description="Mechanosensitive ion channel MscS C-terminal" evidence="9">
    <location>
        <begin position="700"/>
        <end position="781"/>
    </location>
</feature>
<evidence type="ECO:0000259" key="9">
    <source>
        <dbReference type="Pfam" id="PF21082"/>
    </source>
</evidence>
<dbReference type="InterPro" id="IPR010920">
    <property type="entry name" value="LSM_dom_sf"/>
</dbReference>
<dbReference type="SUPFAM" id="SSF82861">
    <property type="entry name" value="Mechanosensitive channel protein MscS (YggB), transmembrane region"/>
    <property type="match status" value="1"/>
</dbReference>
<keyword evidence="4 7" id="KW-0812">Transmembrane</keyword>
<organism evidence="11 12">
    <name type="scientific">Siphonobacter curvatus</name>
    <dbReference type="NCBI Taxonomy" id="2094562"/>
    <lineage>
        <taxon>Bacteria</taxon>
        <taxon>Pseudomonadati</taxon>
        <taxon>Bacteroidota</taxon>
        <taxon>Cytophagia</taxon>
        <taxon>Cytophagales</taxon>
        <taxon>Cytophagaceae</taxon>
        <taxon>Siphonobacter</taxon>
    </lineage>
</organism>
<evidence type="ECO:0000256" key="1">
    <source>
        <dbReference type="ARBA" id="ARBA00004651"/>
    </source>
</evidence>
<feature type="transmembrane region" description="Helical" evidence="7">
    <location>
        <begin position="381"/>
        <end position="400"/>
    </location>
</feature>
<keyword evidence="6 7" id="KW-0472">Membrane</keyword>
<dbReference type="Gene3D" id="2.30.30.60">
    <property type="match status" value="1"/>
</dbReference>
<dbReference type="Pfam" id="PF21082">
    <property type="entry name" value="MS_channel_3rd"/>
    <property type="match status" value="1"/>
</dbReference>
<dbReference type="PANTHER" id="PTHR30347:SF1">
    <property type="entry name" value="MECHANOSENSITIVE CHANNEL MSCK"/>
    <property type="match status" value="1"/>
</dbReference>
<dbReference type="GO" id="GO:0008381">
    <property type="term" value="F:mechanosensitive monoatomic ion channel activity"/>
    <property type="evidence" value="ECO:0007669"/>
    <property type="project" value="UniProtKB-ARBA"/>
</dbReference>
<dbReference type="InterPro" id="IPR049278">
    <property type="entry name" value="MS_channel_C"/>
</dbReference>
<dbReference type="InterPro" id="IPR052702">
    <property type="entry name" value="MscS-like_channel"/>
</dbReference>
<evidence type="ECO:0000259" key="10">
    <source>
        <dbReference type="Pfam" id="PF21088"/>
    </source>
</evidence>
<evidence type="ECO:0000256" key="5">
    <source>
        <dbReference type="ARBA" id="ARBA00022989"/>
    </source>
</evidence>
<gene>
    <name evidence="11" type="ORF">C5O19_19565</name>
</gene>
<name>A0A2S7IIH0_9BACT</name>
<dbReference type="SUPFAM" id="SSF50182">
    <property type="entry name" value="Sm-like ribonucleoproteins"/>
    <property type="match status" value="1"/>
</dbReference>
<keyword evidence="5 7" id="KW-1133">Transmembrane helix</keyword>
<dbReference type="InterPro" id="IPR011014">
    <property type="entry name" value="MscS_channel_TM-2"/>
</dbReference>
<feature type="domain" description="Mechanosensitive ion channel transmembrane helices 2/3" evidence="10">
    <location>
        <begin position="584"/>
        <end position="624"/>
    </location>
</feature>
<evidence type="ECO:0000256" key="6">
    <source>
        <dbReference type="ARBA" id="ARBA00023136"/>
    </source>
</evidence>
<sequence>MKLVHLFFLKPQKSYWLGLLLLLSTLPVLAQEQVPILADSAHAIPDTLLFKIQKAQAAITEINAANKKEYGVNRIREGLEEAEASINPIKADLATSGSTLHAKDLQSYGLILKDAQTRLTAWQNSLSKASNDLQKRANQVIGLSQDSLLTVTETDVAEKQLYTAQLTELKIRLQRSGERTTAKLDTISRLLANVSALSLTVTDLQNQVQEQLRTSGENVYSKESPYLWEAPNRVDRTNVERIVSSSYQGQKKILSYFLNSAWDNRVLLLLTAAAFFIWVYSNFKKARKLELRQKLGDLKFQHITPVPILATLIVLFNLPPLFEPDSPSLYIELTQFCLLVCLTISLKNIVKGEDRKHWLMLVGLYMTLIVVNTLLNDSLYLRLGLLALNGTFLYLGMLIYRKLKQTPVKERLIKPVVILYLVLNALAILLNIFGRVSLAKVYSMTAVIGLIQMVGLDVFIQILSDALELQIKLSACSEGIFSRVSIPRSRAAFRRAMTVVAIILWVLVFFINLGVAGGVFALLQQILTKTRTFGSVTFTLGNILLFGVIVYVANLLQKHIGVLFGESSVTFDNKTERKSSKLVLIRLVILILGVLMAITASGIPMDRLTVVLGALSVGIGLGMQNIVNNFVSGIILIFEKPFQIGDYVELADKKGKVQDIGIRSSKMLTPQGSVVVIPNGDLLSGRLVNWTLSNSYLKTELTFKVNADADLEKVTKIVETEIGKLNDSLKNIPPEVLVNAIAADSIELKILAWVTNIYVEANFKSQLLTRLMVRFREAEIKVM</sequence>
<comment type="subcellular location">
    <subcellularLocation>
        <location evidence="1">Cell membrane</location>
        <topology evidence="1">Multi-pass membrane protein</topology>
    </subcellularLocation>
</comment>
<dbReference type="Gene3D" id="3.30.70.100">
    <property type="match status" value="1"/>
</dbReference>
<feature type="transmembrane region" description="Helical" evidence="7">
    <location>
        <begin position="496"/>
        <end position="523"/>
    </location>
</feature>
<protein>
    <submittedName>
        <fullName evidence="11">Mechanosensitive ion channel protein</fullName>
    </submittedName>
</protein>
<keyword evidence="3" id="KW-1003">Cell membrane</keyword>
<dbReference type="InterPro" id="IPR049142">
    <property type="entry name" value="MS_channel_1st"/>
</dbReference>
<dbReference type="Gene3D" id="1.10.287.1260">
    <property type="match status" value="1"/>
</dbReference>
<feature type="transmembrane region" description="Helical" evidence="7">
    <location>
        <begin position="535"/>
        <end position="556"/>
    </location>
</feature>
<feature type="transmembrane region" description="Helical" evidence="7">
    <location>
        <begin position="303"/>
        <end position="322"/>
    </location>
</feature>
<dbReference type="AlphaFoldDB" id="A0A2S7IIH0"/>
<dbReference type="Pfam" id="PF00924">
    <property type="entry name" value="MS_channel_2nd"/>
    <property type="match status" value="1"/>
</dbReference>
<feature type="transmembrane region" description="Helical" evidence="7">
    <location>
        <begin position="610"/>
        <end position="638"/>
    </location>
</feature>
<dbReference type="OrthoDB" id="9809206at2"/>
<keyword evidence="12" id="KW-1185">Reference proteome</keyword>
<evidence type="ECO:0000313" key="11">
    <source>
        <dbReference type="EMBL" id="PQA55733.1"/>
    </source>
</evidence>
<dbReference type="InterPro" id="IPR006685">
    <property type="entry name" value="MscS_channel_2nd"/>
</dbReference>
<evidence type="ECO:0000256" key="2">
    <source>
        <dbReference type="ARBA" id="ARBA00008017"/>
    </source>
</evidence>
<evidence type="ECO:0000256" key="4">
    <source>
        <dbReference type="ARBA" id="ARBA00022692"/>
    </source>
</evidence>
<feature type="transmembrane region" description="Helical" evidence="7">
    <location>
        <begin position="439"/>
        <end position="463"/>
    </location>
</feature>
<dbReference type="SUPFAM" id="SSF82689">
    <property type="entry name" value="Mechanosensitive channel protein MscS (YggB), C-terminal domain"/>
    <property type="match status" value="1"/>
</dbReference>
<evidence type="ECO:0000313" key="12">
    <source>
        <dbReference type="Proteomes" id="UP000239590"/>
    </source>
</evidence>
<feature type="transmembrane region" description="Helical" evidence="7">
    <location>
        <begin position="266"/>
        <end position="283"/>
    </location>
</feature>
<dbReference type="InterPro" id="IPR011066">
    <property type="entry name" value="MscS_channel_C_sf"/>
</dbReference>
<evidence type="ECO:0000259" key="8">
    <source>
        <dbReference type="Pfam" id="PF00924"/>
    </source>
</evidence>